<dbReference type="PROSITE" id="PS50089">
    <property type="entry name" value="ZF_RING_2"/>
    <property type="match status" value="1"/>
</dbReference>
<dbReference type="EMBL" id="JAUHHV010000001">
    <property type="protein sequence ID" value="KAK1434437.1"/>
    <property type="molecule type" value="Genomic_DNA"/>
</dbReference>
<keyword evidence="5" id="KW-1133">Transmembrane helix</keyword>
<keyword evidence="5" id="KW-0812">Transmembrane</keyword>
<dbReference type="InterPro" id="IPR017907">
    <property type="entry name" value="Znf_RING_CS"/>
</dbReference>
<dbReference type="AlphaFoldDB" id="A0AAD8L446"/>
<protein>
    <recommendedName>
        <fullName evidence="6">RING-type domain-containing protein</fullName>
    </recommendedName>
</protein>
<organism evidence="7 8">
    <name type="scientific">Tagetes erecta</name>
    <name type="common">African marigold</name>
    <dbReference type="NCBI Taxonomy" id="13708"/>
    <lineage>
        <taxon>Eukaryota</taxon>
        <taxon>Viridiplantae</taxon>
        <taxon>Streptophyta</taxon>
        <taxon>Embryophyta</taxon>
        <taxon>Tracheophyta</taxon>
        <taxon>Spermatophyta</taxon>
        <taxon>Magnoliopsida</taxon>
        <taxon>eudicotyledons</taxon>
        <taxon>Gunneridae</taxon>
        <taxon>Pentapetalae</taxon>
        <taxon>asterids</taxon>
        <taxon>campanulids</taxon>
        <taxon>Asterales</taxon>
        <taxon>Asteraceae</taxon>
        <taxon>Asteroideae</taxon>
        <taxon>Heliantheae alliance</taxon>
        <taxon>Tageteae</taxon>
        <taxon>Tagetes</taxon>
    </lineage>
</organism>
<evidence type="ECO:0000256" key="5">
    <source>
        <dbReference type="SAM" id="Phobius"/>
    </source>
</evidence>
<keyword evidence="5" id="KW-0472">Membrane</keyword>
<feature type="domain" description="RING-type" evidence="6">
    <location>
        <begin position="23"/>
        <end position="66"/>
    </location>
</feature>
<dbReference type="InterPro" id="IPR001841">
    <property type="entry name" value="Znf_RING"/>
</dbReference>
<evidence type="ECO:0000256" key="1">
    <source>
        <dbReference type="ARBA" id="ARBA00022723"/>
    </source>
</evidence>
<dbReference type="Pfam" id="PF13445">
    <property type="entry name" value="zf-RING_UBOX"/>
    <property type="match status" value="1"/>
</dbReference>
<dbReference type="SUPFAM" id="SSF57850">
    <property type="entry name" value="RING/U-box"/>
    <property type="match status" value="1"/>
</dbReference>
<dbReference type="Proteomes" id="UP001229421">
    <property type="component" value="Unassembled WGS sequence"/>
</dbReference>
<evidence type="ECO:0000256" key="4">
    <source>
        <dbReference type="PROSITE-ProRule" id="PRU00175"/>
    </source>
</evidence>
<dbReference type="PANTHER" id="PTHR22894:SF4">
    <property type="entry name" value="E3 UBIQUITIN-PROTEIN LIGASE RNF170-LIKE ISOFORM X1"/>
    <property type="match status" value="1"/>
</dbReference>
<dbReference type="PROSITE" id="PS00518">
    <property type="entry name" value="ZF_RING_1"/>
    <property type="match status" value="1"/>
</dbReference>
<keyword evidence="1" id="KW-0479">Metal-binding</keyword>
<keyword evidence="3" id="KW-0862">Zinc</keyword>
<gene>
    <name evidence="7" type="ORF">QVD17_00179</name>
</gene>
<dbReference type="GO" id="GO:0008270">
    <property type="term" value="F:zinc ion binding"/>
    <property type="evidence" value="ECO:0007669"/>
    <property type="project" value="UniProtKB-KW"/>
</dbReference>
<dbReference type="InterPro" id="IPR038896">
    <property type="entry name" value="RNF170"/>
</dbReference>
<evidence type="ECO:0000313" key="8">
    <source>
        <dbReference type="Proteomes" id="UP001229421"/>
    </source>
</evidence>
<comment type="caution">
    <text evidence="7">The sequence shown here is derived from an EMBL/GenBank/DDBJ whole genome shotgun (WGS) entry which is preliminary data.</text>
</comment>
<keyword evidence="2 4" id="KW-0863">Zinc-finger</keyword>
<evidence type="ECO:0000313" key="7">
    <source>
        <dbReference type="EMBL" id="KAK1434437.1"/>
    </source>
</evidence>
<evidence type="ECO:0000256" key="2">
    <source>
        <dbReference type="ARBA" id="ARBA00022771"/>
    </source>
</evidence>
<keyword evidence="8" id="KW-1185">Reference proteome</keyword>
<dbReference type="GO" id="GO:0061630">
    <property type="term" value="F:ubiquitin protein ligase activity"/>
    <property type="evidence" value="ECO:0007669"/>
    <property type="project" value="InterPro"/>
</dbReference>
<reference evidence="7" key="1">
    <citation type="journal article" date="2023" name="bioRxiv">
        <title>Improved chromosome-level genome assembly for marigold (Tagetes erecta).</title>
        <authorList>
            <person name="Jiang F."/>
            <person name="Yuan L."/>
            <person name="Wang S."/>
            <person name="Wang H."/>
            <person name="Xu D."/>
            <person name="Wang A."/>
            <person name="Fan W."/>
        </authorList>
    </citation>
    <scope>NUCLEOTIDE SEQUENCE</scope>
    <source>
        <strain evidence="7">WSJ</strain>
        <tissue evidence="7">Leaf</tissue>
    </source>
</reference>
<feature type="transmembrane region" description="Helical" evidence="5">
    <location>
        <begin position="165"/>
        <end position="185"/>
    </location>
</feature>
<evidence type="ECO:0000256" key="3">
    <source>
        <dbReference type="ARBA" id="ARBA00022833"/>
    </source>
</evidence>
<dbReference type="Gene3D" id="3.30.40.10">
    <property type="entry name" value="Zinc/RING finger domain, C3HC4 (zinc finger)"/>
    <property type="match status" value="1"/>
</dbReference>
<dbReference type="PANTHER" id="PTHR22894">
    <property type="entry name" value="RING-TYPE DOMAIN-CONTAINING PROTEIN"/>
    <property type="match status" value="1"/>
</dbReference>
<dbReference type="InterPro" id="IPR013083">
    <property type="entry name" value="Znf_RING/FYVE/PHD"/>
</dbReference>
<proteinExistence type="predicted"/>
<feature type="transmembrane region" description="Helical" evidence="5">
    <location>
        <begin position="101"/>
        <end position="121"/>
    </location>
</feature>
<sequence>MEEAKRKTISELGRNEPPPDDCCPICFSSFFAPFQAPCGHWYCGGCIMEYWNHVAAFRPCKCPLCSRPITNLTPEPTLYQQQDDDAGIRETINNVRKYNCLFAGGFVLQLLQLPLFLKRLIQAMMDPDRPVAYLSRMRLLAVLFGALYTLSPFDFLPRFRYLDAIDLFDCSAIAISFSLYFVGLYSRRRRLRRLRQVAPIPPFEVDM</sequence>
<evidence type="ECO:0000259" key="6">
    <source>
        <dbReference type="PROSITE" id="PS50089"/>
    </source>
</evidence>
<accession>A0AAD8L446</accession>
<dbReference type="InterPro" id="IPR027370">
    <property type="entry name" value="Znf-RING_euk"/>
</dbReference>
<name>A0AAD8L446_TARER</name>
<dbReference type="SMART" id="SM00184">
    <property type="entry name" value="RING"/>
    <property type="match status" value="1"/>
</dbReference>